<dbReference type="InterPro" id="IPR050589">
    <property type="entry name" value="Ikaros_C2H2-ZF"/>
</dbReference>
<dbReference type="FunFam" id="3.30.160.60:FF:000690">
    <property type="entry name" value="Zinc finger protein 354C"/>
    <property type="match status" value="1"/>
</dbReference>
<keyword evidence="7" id="KW-0539">Nucleus</keyword>
<feature type="compositionally biased region" description="Basic and acidic residues" evidence="9">
    <location>
        <begin position="132"/>
        <end position="146"/>
    </location>
</feature>
<keyword evidence="4 8" id="KW-0863">Zinc-finger</keyword>
<dbReference type="AlphaFoldDB" id="A0A1I7Z013"/>
<dbReference type="Pfam" id="PF00096">
    <property type="entry name" value="zf-C2H2"/>
    <property type="match status" value="2"/>
</dbReference>
<comment type="subcellular location">
    <subcellularLocation>
        <location evidence="1">Nucleus</location>
    </subcellularLocation>
</comment>
<dbReference type="SMART" id="SM00355">
    <property type="entry name" value="ZnF_C2H2"/>
    <property type="match status" value="2"/>
</dbReference>
<evidence type="ECO:0000313" key="12">
    <source>
        <dbReference type="WBParaSite" id="L893_g21439.t1"/>
    </source>
</evidence>
<dbReference type="GO" id="GO:0006357">
    <property type="term" value="P:regulation of transcription by RNA polymerase II"/>
    <property type="evidence" value="ECO:0007669"/>
    <property type="project" value="TreeGrafter"/>
</dbReference>
<evidence type="ECO:0000256" key="6">
    <source>
        <dbReference type="ARBA" id="ARBA00023125"/>
    </source>
</evidence>
<organism evidence="11 12">
    <name type="scientific">Steinernema glaseri</name>
    <dbReference type="NCBI Taxonomy" id="37863"/>
    <lineage>
        <taxon>Eukaryota</taxon>
        <taxon>Metazoa</taxon>
        <taxon>Ecdysozoa</taxon>
        <taxon>Nematoda</taxon>
        <taxon>Chromadorea</taxon>
        <taxon>Rhabditida</taxon>
        <taxon>Tylenchina</taxon>
        <taxon>Panagrolaimomorpha</taxon>
        <taxon>Strongyloidoidea</taxon>
        <taxon>Steinernematidae</taxon>
        <taxon>Steinernema</taxon>
    </lineage>
</organism>
<dbReference type="InterPro" id="IPR036236">
    <property type="entry name" value="Znf_C2H2_sf"/>
</dbReference>
<dbReference type="Gene3D" id="3.30.160.60">
    <property type="entry name" value="Classic Zinc Finger"/>
    <property type="match status" value="2"/>
</dbReference>
<accession>A0A1I7Z013</accession>
<keyword evidence="2" id="KW-0479">Metal-binding</keyword>
<feature type="region of interest" description="Disordered" evidence="9">
    <location>
        <begin position="128"/>
        <end position="156"/>
    </location>
</feature>
<reference evidence="12" key="1">
    <citation type="submission" date="2016-11" db="UniProtKB">
        <authorList>
            <consortium name="WormBaseParasite"/>
        </authorList>
    </citation>
    <scope>IDENTIFICATION</scope>
</reference>
<dbReference type="PROSITE" id="PS50157">
    <property type="entry name" value="ZINC_FINGER_C2H2_2"/>
    <property type="match status" value="2"/>
</dbReference>
<evidence type="ECO:0000256" key="9">
    <source>
        <dbReference type="SAM" id="MobiDB-lite"/>
    </source>
</evidence>
<keyword evidence="5" id="KW-0862">Zinc</keyword>
<keyword evidence="11" id="KW-1185">Reference proteome</keyword>
<feature type="domain" description="C2H2-type" evidence="10">
    <location>
        <begin position="110"/>
        <end position="133"/>
    </location>
</feature>
<evidence type="ECO:0000256" key="1">
    <source>
        <dbReference type="ARBA" id="ARBA00004123"/>
    </source>
</evidence>
<dbReference type="PANTHER" id="PTHR24404:SF114">
    <property type="entry name" value="KLUMPFUSS, ISOFORM B-RELATED"/>
    <property type="match status" value="1"/>
</dbReference>
<dbReference type="GO" id="GO:0005634">
    <property type="term" value="C:nucleus"/>
    <property type="evidence" value="ECO:0007669"/>
    <property type="project" value="UniProtKB-SubCell"/>
</dbReference>
<sequence>MLLAQWFAQQSMNLLNPILLAPAPQVPEAPVPEVGLEQAPGAPVPEAPLPQEASETPRRTAAPSLDSPSESASTPRRAKRRYECPQCGTTVSRKFLLVGHMRIHTGEKPFQCELCGKRFPLALYLKKHQRRSHGESVKPTTKEGDQLGRNQRRRTL</sequence>
<dbReference type="PANTHER" id="PTHR24404">
    <property type="entry name" value="ZINC FINGER PROTEIN"/>
    <property type="match status" value="1"/>
</dbReference>
<dbReference type="GO" id="GO:0008270">
    <property type="term" value="F:zinc ion binding"/>
    <property type="evidence" value="ECO:0007669"/>
    <property type="project" value="UniProtKB-KW"/>
</dbReference>
<evidence type="ECO:0000259" key="10">
    <source>
        <dbReference type="PROSITE" id="PS50157"/>
    </source>
</evidence>
<evidence type="ECO:0000256" key="2">
    <source>
        <dbReference type="ARBA" id="ARBA00022723"/>
    </source>
</evidence>
<evidence type="ECO:0000256" key="3">
    <source>
        <dbReference type="ARBA" id="ARBA00022737"/>
    </source>
</evidence>
<keyword evidence="3" id="KW-0677">Repeat</keyword>
<proteinExistence type="predicted"/>
<dbReference type="Proteomes" id="UP000095287">
    <property type="component" value="Unplaced"/>
</dbReference>
<name>A0A1I7Z013_9BILA</name>
<dbReference type="GO" id="GO:0003700">
    <property type="term" value="F:DNA-binding transcription factor activity"/>
    <property type="evidence" value="ECO:0007669"/>
    <property type="project" value="TreeGrafter"/>
</dbReference>
<evidence type="ECO:0000313" key="11">
    <source>
        <dbReference type="Proteomes" id="UP000095287"/>
    </source>
</evidence>
<dbReference type="WBParaSite" id="L893_g21439.t1">
    <property type="protein sequence ID" value="L893_g21439.t1"/>
    <property type="gene ID" value="L893_g21439"/>
</dbReference>
<feature type="domain" description="C2H2-type" evidence="10">
    <location>
        <begin position="82"/>
        <end position="109"/>
    </location>
</feature>
<dbReference type="SUPFAM" id="SSF57667">
    <property type="entry name" value="beta-beta-alpha zinc fingers"/>
    <property type="match status" value="1"/>
</dbReference>
<keyword evidence="6" id="KW-0238">DNA-binding</keyword>
<feature type="region of interest" description="Disordered" evidence="9">
    <location>
        <begin position="29"/>
        <end position="85"/>
    </location>
</feature>
<dbReference type="FunFam" id="3.30.160.60:FF:000100">
    <property type="entry name" value="Zinc finger 45-like"/>
    <property type="match status" value="1"/>
</dbReference>
<evidence type="ECO:0000256" key="4">
    <source>
        <dbReference type="ARBA" id="ARBA00022771"/>
    </source>
</evidence>
<evidence type="ECO:0000256" key="8">
    <source>
        <dbReference type="PROSITE-ProRule" id="PRU00042"/>
    </source>
</evidence>
<evidence type="ECO:0000256" key="7">
    <source>
        <dbReference type="ARBA" id="ARBA00023242"/>
    </source>
</evidence>
<evidence type="ECO:0000256" key="5">
    <source>
        <dbReference type="ARBA" id="ARBA00022833"/>
    </source>
</evidence>
<dbReference type="InterPro" id="IPR013087">
    <property type="entry name" value="Znf_C2H2_type"/>
</dbReference>
<dbReference type="GO" id="GO:0000978">
    <property type="term" value="F:RNA polymerase II cis-regulatory region sequence-specific DNA binding"/>
    <property type="evidence" value="ECO:0007669"/>
    <property type="project" value="TreeGrafter"/>
</dbReference>
<dbReference type="PROSITE" id="PS00028">
    <property type="entry name" value="ZINC_FINGER_C2H2_1"/>
    <property type="match status" value="2"/>
</dbReference>
<protein>
    <submittedName>
        <fullName evidence="12">C2H2-type domain-containing protein</fullName>
    </submittedName>
</protein>